<dbReference type="EMBL" id="NNRU01000005">
    <property type="protein sequence ID" value="RFT28096.1"/>
    <property type="molecule type" value="Genomic_DNA"/>
</dbReference>
<organism evidence="3 4">
    <name type="scientific">Gardnerella vaginalis</name>
    <dbReference type="NCBI Taxonomy" id="2702"/>
    <lineage>
        <taxon>Bacteria</taxon>
        <taxon>Bacillati</taxon>
        <taxon>Actinomycetota</taxon>
        <taxon>Actinomycetes</taxon>
        <taxon>Bifidobacteriales</taxon>
        <taxon>Bifidobacteriaceae</taxon>
        <taxon>Gardnerella</taxon>
    </lineage>
</organism>
<keyword evidence="2" id="KW-1133">Transmembrane helix</keyword>
<feature type="compositionally biased region" description="Low complexity" evidence="1">
    <location>
        <begin position="320"/>
        <end position="377"/>
    </location>
</feature>
<evidence type="ECO:0000313" key="3">
    <source>
        <dbReference type="EMBL" id="RFT28096.1"/>
    </source>
</evidence>
<evidence type="ECO:0000256" key="1">
    <source>
        <dbReference type="SAM" id="MobiDB-lite"/>
    </source>
</evidence>
<feature type="transmembrane region" description="Helical" evidence="2">
    <location>
        <begin position="197"/>
        <end position="220"/>
    </location>
</feature>
<feature type="region of interest" description="Disordered" evidence="1">
    <location>
        <begin position="229"/>
        <end position="377"/>
    </location>
</feature>
<feature type="compositionally biased region" description="Basic and acidic residues" evidence="1">
    <location>
        <begin position="271"/>
        <end position="304"/>
    </location>
</feature>
<comment type="caution">
    <text evidence="3">The sequence shown here is derived from an EMBL/GenBank/DDBJ whole genome shotgun (WGS) entry which is preliminary data.</text>
</comment>
<dbReference type="AlphaFoldDB" id="A0A3E2C8S8"/>
<feature type="transmembrane region" description="Helical" evidence="2">
    <location>
        <begin position="35"/>
        <end position="56"/>
    </location>
</feature>
<reference evidence="3 4" key="1">
    <citation type="submission" date="2017-07" db="EMBL/GenBank/DDBJ databases">
        <title>A comparative genomics approach to explaining the enigmatic role of Gardnerella vaginalis in the vaginal microbiome.</title>
        <authorList>
            <person name="Vancuren S.J."/>
            <person name="Hill J.E."/>
        </authorList>
    </citation>
    <scope>NUCLEOTIDE SEQUENCE [LARGE SCALE GENOMIC DNA]</scope>
    <source>
        <strain evidence="3 4">WP023</strain>
    </source>
</reference>
<feature type="compositionally biased region" description="Polar residues" evidence="1">
    <location>
        <begin position="250"/>
        <end position="266"/>
    </location>
</feature>
<keyword evidence="2" id="KW-0472">Membrane</keyword>
<proteinExistence type="predicted"/>
<name>A0A3E2C8S8_GARVA</name>
<protein>
    <submittedName>
        <fullName evidence="3">Uncharacterized protein</fullName>
    </submittedName>
</protein>
<dbReference type="Proteomes" id="UP000258379">
    <property type="component" value="Unassembled WGS sequence"/>
</dbReference>
<keyword evidence="2" id="KW-0812">Transmembrane</keyword>
<feature type="transmembrane region" description="Helical" evidence="2">
    <location>
        <begin position="7"/>
        <end position="29"/>
    </location>
</feature>
<accession>A0A3E2C8S8</accession>
<feature type="compositionally biased region" description="Low complexity" evidence="1">
    <location>
        <begin position="229"/>
        <end position="249"/>
    </location>
</feature>
<evidence type="ECO:0000256" key="2">
    <source>
        <dbReference type="SAM" id="Phobius"/>
    </source>
</evidence>
<evidence type="ECO:0000313" key="4">
    <source>
        <dbReference type="Proteomes" id="UP000258379"/>
    </source>
</evidence>
<sequence>MVLVKNFFKGISFTQVLAGSLAAVTAFLLSSKIGIAGSVIGVAIGSIVSAVASQLYQNVIHASSKKIQSSSALKSVSSHYADDDTKVVNNARFIALEDDMPEEYEVHEANEPRRIKTVRKVMATASGQNTDNNVDNTSIMELSSLRKMKEEDNSLSEGDSDSLLTLTDAKRRLGNNGDYDYAKQKKYVDDESRYKRLTILVAVLSALAAVIITAGMVLLFTQGKGTDNLNNLPQNPAQNNNQTNRGNQTPENGENNRIQNQNQDSGNYSKSNEDNKNNENGSDKKPSDKKDANNHEGNSLDDKNSSNSGDSKGADGLNNSGSDSKSSGSKGDSSQNTDSGSASSPSSPSYSSPNGADGGTSVQQGESGSQQTSGGGE</sequence>
<gene>
    <name evidence="3" type="ORF">CG405_06475</name>
</gene>